<comment type="similarity">
    <text evidence="1">Belongs to the complex I LYR family.</text>
</comment>
<dbReference type="InterPro" id="IPR052000">
    <property type="entry name" value="ETFRF1"/>
</dbReference>
<protein>
    <recommendedName>
        <fullName evidence="4">LYR motif-containing protein 5</fullName>
    </recommendedName>
</protein>
<dbReference type="GO" id="GO:0005739">
    <property type="term" value="C:mitochondrion"/>
    <property type="evidence" value="ECO:0007669"/>
    <property type="project" value="TreeGrafter"/>
</dbReference>
<dbReference type="PANTHER" id="PTHR21024:SF0">
    <property type="entry name" value="ELECTRON TRANSFER FLAVOPROTEIN REGULATORY FACTOR 1"/>
    <property type="match status" value="1"/>
</dbReference>
<evidence type="ECO:0000313" key="2">
    <source>
        <dbReference type="EnsemblMetazoa" id="AFAF020719-PA"/>
    </source>
</evidence>
<evidence type="ECO:0000313" key="3">
    <source>
        <dbReference type="Proteomes" id="UP000075886"/>
    </source>
</evidence>
<dbReference type="Proteomes" id="UP000075886">
    <property type="component" value="Unassembled WGS sequence"/>
</dbReference>
<dbReference type="VEuPathDB" id="VectorBase:AFAF020719"/>
<organism evidence="2 3">
    <name type="scientific">Anopheles farauti</name>
    <dbReference type="NCBI Taxonomy" id="69004"/>
    <lineage>
        <taxon>Eukaryota</taxon>
        <taxon>Metazoa</taxon>
        <taxon>Ecdysozoa</taxon>
        <taxon>Arthropoda</taxon>
        <taxon>Hexapoda</taxon>
        <taxon>Insecta</taxon>
        <taxon>Pterygota</taxon>
        <taxon>Neoptera</taxon>
        <taxon>Endopterygota</taxon>
        <taxon>Diptera</taxon>
        <taxon>Nematocera</taxon>
        <taxon>Culicoidea</taxon>
        <taxon>Culicidae</taxon>
        <taxon>Anophelinae</taxon>
        <taxon>Anopheles</taxon>
    </lineage>
</organism>
<sequence>MFNNNPAFYSYSIRTSPTHAHTLPTRQRCVRVIAQNSCHNCALVQRFVIVGACYDSAQCFCFVKRTFSSAMSDSRRRVLDLYKRLQYMGREYPGGPEKFRQRCYNAFKRQSTETDPEKIDKAIGLGEYVVKEIEALYSLRKYRAMKRRYYDEK</sequence>
<keyword evidence="3" id="KW-1185">Reference proteome</keyword>
<dbReference type="STRING" id="69004.A0A182R0S9"/>
<reference evidence="3" key="1">
    <citation type="submission" date="2014-01" db="EMBL/GenBank/DDBJ databases">
        <title>The Genome Sequence of Anopheles farauti FAR1 (V2).</title>
        <authorList>
            <consortium name="The Broad Institute Genomics Platform"/>
            <person name="Neafsey D.E."/>
            <person name="Besansky N."/>
            <person name="Howell P."/>
            <person name="Walton C."/>
            <person name="Young S.K."/>
            <person name="Zeng Q."/>
            <person name="Gargeya S."/>
            <person name="Fitzgerald M."/>
            <person name="Haas B."/>
            <person name="Abouelleil A."/>
            <person name="Allen A.W."/>
            <person name="Alvarado L."/>
            <person name="Arachchi H.M."/>
            <person name="Berlin A.M."/>
            <person name="Chapman S.B."/>
            <person name="Gainer-Dewar J."/>
            <person name="Goldberg J."/>
            <person name="Griggs A."/>
            <person name="Gujja S."/>
            <person name="Hansen M."/>
            <person name="Howarth C."/>
            <person name="Imamovic A."/>
            <person name="Ireland A."/>
            <person name="Larimer J."/>
            <person name="McCowan C."/>
            <person name="Murphy C."/>
            <person name="Pearson M."/>
            <person name="Poon T.W."/>
            <person name="Priest M."/>
            <person name="Roberts A."/>
            <person name="Saif S."/>
            <person name="Shea T."/>
            <person name="Sisk P."/>
            <person name="Sykes S."/>
            <person name="Wortman J."/>
            <person name="Nusbaum C."/>
            <person name="Birren B."/>
        </authorList>
    </citation>
    <scope>NUCLEOTIDE SEQUENCE [LARGE SCALE GENOMIC DNA]</scope>
    <source>
        <strain evidence="3">FAR1</strain>
    </source>
</reference>
<dbReference type="EnsemblMetazoa" id="AFAF020719-RA">
    <property type="protein sequence ID" value="AFAF020719-PA"/>
    <property type="gene ID" value="AFAF020719"/>
</dbReference>
<dbReference type="GO" id="GO:0090324">
    <property type="term" value="P:negative regulation of oxidative phosphorylation"/>
    <property type="evidence" value="ECO:0007669"/>
    <property type="project" value="InterPro"/>
</dbReference>
<dbReference type="AlphaFoldDB" id="A0A182R0S9"/>
<proteinExistence type="inferred from homology"/>
<dbReference type="EMBL" id="AXCN02000072">
    <property type="status" value="NOT_ANNOTATED_CDS"/>
    <property type="molecule type" value="Genomic_DNA"/>
</dbReference>
<accession>A0A182R0S9</accession>
<name>A0A182R0S9_9DIPT</name>
<evidence type="ECO:0000256" key="1">
    <source>
        <dbReference type="ARBA" id="ARBA00009508"/>
    </source>
</evidence>
<evidence type="ECO:0008006" key="4">
    <source>
        <dbReference type="Google" id="ProtNLM"/>
    </source>
</evidence>
<reference evidence="2" key="2">
    <citation type="submission" date="2020-05" db="UniProtKB">
        <authorList>
            <consortium name="EnsemblMetazoa"/>
        </authorList>
    </citation>
    <scope>IDENTIFICATION</scope>
    <source>
        <strain evidence="2">FAR1</strain>
    </source>
</reference>
<dbReference type="GO" id="GO:0022904">
    <property type="term" value="P:respiratory electron transport chain"/>
    <property type="evidence" value="ECO:0007669"/>
    <property type="project" value="TreeGrafter"/>
</dbReference>
<dbReference type="InterPro" id="IPR045296">
    <property type="entry name" value="Complex1_LYR_ETFRF1_LYRM5"/>
</dbReference>
<dbReference type="CDD" id="cd20265">
    <property type="entry name" value="Complex1_LYR_ETFRF1_LYRM5"/>
    <property type="match status" value="1"/>
</dbReference>
<dbReference type="PANTHER" id="PTHR21024">
    <property type="entry name" value="GROWTH HORMONE-INDUCIBLE SOLUBLE PROTEIN-RELATED"/>
    <property type="match status" value="1"/>
</dbReference>
<dbReference type="Pfam" id="PF13233">
    <property type="entry name" value="Complex1_LYR_2"/>
    <property type="match status" value="1"/>
</dbReference>